<comment type="caution">
    <text evidence="1">The sequence shown here is derived from an EMBL/GenBank/DDBJ whole genome shotgun (WGS) entry which is preliminary data.</text>
</comment>
<keyword evidence="2" id="KW-1185">Reference proteome</keyword>
<evidence type="ECO:0000313" key="1">
    <source>
        <dbReference type="EMBL" id="KAH7917594.1"/>
    </source>
</evidence>
<accession>A0ACB8AWF6</accession>
<reference evidence="1" key="1">
    <citation type="journal article" date="2021" name="New Phytol.">
        <title>Evolutionary innovations through gain and loss of genes in the ectomycorrhizal Boletales.</title>
        <authorList>
            <person name="Wu G."/>
            <person name="Miyauchi S."/>
            <person name="Morin E."/>
            <person name="Kuo A."/>
            <person name="Drula E."/>
            <person name="Varga T."/>
            <person name="Kohler A."/>
            <person name="Feng B."/>
            <person name="Cao Y."/>
            <person name="Lipzen A."/>
            <person name="Daum C."/>
            <person name="Hundley H."/>
            <person name="Pangilinan J."/>
            <person name="Johnson J."/>
            <person name="Barry K."/>
            <person name="LaButti K."/>
            <person name="Ng V."/>
            <person name="Ahrendt S."/>
            <person name="Min B."/>
            <person name="Choi I.G."/>
            <person name="Park H."/>
            <person name="Plett J.M."/>
            <person name="Magnuson J."/>
            <person name="Spatafora J.W."/>
            <person name="Nagy L.G."/>
            <person name="Henrissat B."/>
            <person name="Grigoriev I.V."/>
            <person name="Yang Z.L."/>
            <person name="Xu J."/>
            <person name="Martin F.M."/>
        </authorList>
    </citation>
    <scope>NUCLEOTIDE SEQUENCE</scope>
    <source>
        <strain evidence="1">KUC20120723A-06</strain>
    </source>
</reference>
<dbReference type="EMBL" id="MU266999">
    <property type="protein sequence ID" value="KAH7917594.1"/>
    <property type="molecule type" value="Genomic_DNA"/>
</dbReference>
<evidence type="ECO:0000313" key="2">
    <source>
        <dbReference type="Proteomes" id="UP000790709"/>
    </source>
</evidence>
<proteinExistence type="predicted"/>
<protein>
    <submittedName>
        <fullName evidence="1">Uncharacterized protein</fullName>
    </submittedName>
</protein>
<sequence>MVRPTIHTTPEAKQQAAREKRRKYYARHKQAINAKRRKFCRPDTRKAQREGMRVSDDEEQSLHGRDDDISDSEIITLADCLAIMKDAKDELVALTDTPWTFVASVLQEFVASMNSRRRQPGR</sequence>
<gene>
    <name evidence="1" type="ORF">BV22DRAFT_1135280</name>
</gene>
<organism evidence="1 2">
    <name type="scientific">Leucogyrophana mollusca</name>
    <dbReference type="NCBI Taxonomy" id="85980"/>
    <lineage>
        <taxon>Eukaryota</taxon>
        <taxon>Fungi</taxon>
        <taxon>Dikarya</taxon>
        <taxon>Basidiomycota</taxon>
        <taxon>Agaricomycotina</taxon>
        <taxon>Agaricomycetes</taxon>
        <taxon>Agaricomycetidae</taxon>
        <taxon>Boletales</taxon>
        <taxon>Boletales incertae sedis</taxon>
        <taxon>Leucogyrophana</taxon>
    </lineage>
</organism>
<name>A0ACB8AWF6_9AGAM</name>
<dbReference type="Proteomes" id="UP000790709">
    <property type="component" value="Unassembled WGS sequence"/>
</dbReference>